<dbReference type="CDD" id="cd03109">
    <property type="entry name" value="DTBS"/>
    <property type="match status" value="1"/>
</dbReference>
<feature type="binding site" evidence="2">
    <location>
        <position position="375"/>
    </location>
    <ligand>
        <name>Mg(2+)</name>
        <dbReference type="ChEBI" id="CHEBI:18420"/>
    </ligand>
</feature>
<name>A0ABX0KBP6_9PROT</name>
<dbReference type="Gene3D" id="3.40.50.150">
    <property type="entry name" value="Vaccinia Virus protein VP39"/>
    <property type="match status" value="1"/>
</dbReference>
<feature type="binding site" evidence="2">
    <location>
        <position position="317"/>
    </location>
    <ligand>
        <name>Mg(2+)</name>
        <dbReference type="ChEBI" id="CHEBI:18420"/>
    </ligand>
</feature>
<dbReference type="EC" id="6.3.3.3" evidence="2"/>
<feature type="binding site" evidence="2">
    <location>
        <begin position="467"/>
        <end position="469"/>
    </location>
    <ligand>
        <name>ATP</name>
        <dbReference type="ChEBI" id="CHEBI:30616"/>
    </ligand>
</feature>
<dbReference type="Pfam" id="PF13500">
    <property type="entry name" value="AAA_26"/>
    <property type="match status" value="1"/>
</dbReference>
<evidence type="ECO:0000313" key="5">
    <source>
        <dbReference type="Proteomes" id="UP000615326"/>
    </source>
</evidence>
<feature type="binding site" evidence="2">
    <location>
        <position position="317"/>
    </location>
    <ligand>
        <name>ATP</name>
        <dbReference type="ChEBI" id="CHEBI:30616"/>
    </ligand>
</feature>
<dbReference type="InterPro" id="IPR041698">
    <property type="entry name" value="Methyltransf_25"/>
</dbReference>
<dbReference type="NCBIfam" id="TIGR00347">
    <property type="entry name" value="bioD"/>
    <property type="match status" value="1"/>
</dbReference>
<keyword evidence="2" id="KW-0460">Magnesium</keyword>
<comment type="cofactor">
    <cofactor evidence="2">
        <name>Mg(2+)</name>
        <dbReference type="ChEBI" id="CHEBI:18420"/>
    </cofactor>
</comment>
<comment type="function">
    <text evidence="2">Catalyzes a mechanistically unusual reaction, the ATP-dependent insertion of CO2 between the N7 and N8 nitrogen atoms of 7,8-diaminopelargonic acid (DAPA, also called 7,8-diammoniononanoate) to form a ureido ring.</text>
</comment>
<organism evidence="4 5">
    <name type="scientific">Acetobacter fallax</name>
    <dbReference type="NCBI Taxonomy" id="1737473"/>
    <lineage>
        <taxon>Bacteria</taxon>
        <taxon>Pseudomonadati</taxon>
        <taxon>Pseudomonadota</taxon>
        <taxon>Alphaproteobacteria</taxon>
        <taxon>Acetobacterales</taxon>
        <taxon>Acetobacteraceae</taxon>
        <taxon>Acetobacter</taxon>
    </lineage>
</organism>
<feature type="domain" description="Methyltransferase" evidence="3">
    <location>
        <begin position="55"/>
        <end position="149"/>
    </location>
</feature>
<keyword evidence="2 4" id="KW-0436">Ligase</keyword>
<comment type="pathway">
    <text evidence="2">Cofactor biosynthesis; biotin biosynthesis; biotin from 7,8-diaminononanoate: step 1/2.</text>
</comment>
<keyword evidence="2" id="KW-0963">Cytoplasm</keyword>
<dbReference type="SUPFAM" id="SSF52540">
    <property type="entry name" value="P-loop containing nucleoside triphosphate hydrolases"/>
    <property type="match status" value="1"/>
</dbReference>
<dbReference type="HAMAP" id="MF_00336">
    <property type="entry name" value="BioD"/>
    <property type="match status" value="1"/>
</dbReference>
<feature type="binding site" evidence="2">
    <location>
        <position position="289"/>
    </location>
    <ligand>
        <name>Mg(2+)</name>
        <dbReference type="ChEBI" id="CHEBI:18420"/>
    </ligand>
</feature>
<comment type="subcellular location">
    <subcellularLocation>
        <location evidence="2">Cytoplasm</location>
    </subcellularLocation>
</comment>
<sequence length="496" mass="53262">MIMRPDSGQSERRRIGERFDAAISYDTAASIQRLTARRLLERIEEAFGEKRPGRILEFGCGTGALTILLHEKWPEAELIATDIAPGMLTRAHARCGDGVSFACMDMADPEHADGVDGVFDLVCGNLALQWAENTDAVLAGLAGRLAPGGLLAVSTLMAGSFAEWRAAHAAENTRACIRLYPSFRTLESGWPNISCEAGETIRAVGRWSNETILEQTGSGLAFLRGLRRIGATEPHSGSRPLQPGIMRRVLRRFDESGAAVTWDIAYGLFHMPAGCGVFVTGTDTGVGKTFVSACLTRAWHASYWKPLQTGLAEEDGDTPEIVRLTGADPDRIFSPAETFLAPLSPDAAAKEESRRVCLQKLVLPQTGPGCPLVVEGAGGLMVPVTPPDAARGKPGVMMIDLIAMFGLPVVLVARSGLGTLNHTLLSLEALRLRGIAVFGVVLNGPLNPGNRAAIEEHGNVRVLAELPYVGSVTPESVEHMSRLFPNREKETWLQNG</sequence>
<comment type="subunit">
    <text evidence="2">Homodimer.</text>
</comment>
<comment type="catalytic activity">
    <reaction evidence="2">
        <text>(7R,8S)-7,8-diammoniononanoate + CO2 + ATP = (4R,5S)-dethiobiotin + ADP + phosphate + 3 H(+)</text>
        <dbReference type="Rhea" id="RHEA:15805"/>
        <dbReference type="ChEBI" id="CHEBI:15378"/>
        <dbReference type="ChEBI" id="CHEBI:16526"/>
        <dbReference type="ChEBI" id="CHEBI:30616"/>
        <dbReference type="ChEBI" id="CHEBI:43474"/>
        <dbReference type="ChEBI" id="CHEBI:149469"/>
        <dbReference type="ChEBI" id="CHEBI:149473"/>
        <dbReference type="ChEBI" id="CHEBI:456216"/>
        <dbReference type="EC" id="6.3.3.3"/>
    </reaction>
</comment>
<evidence type="ECO:0000256" key="1">
    <source>
        <dbReference type="ARBA" id="ARBA00022756"/>
    </source>
</evidence>
<dbReference type="Gene3D" id="3.40.50.300">
    <property type="entry name" value="P-loop containing nucleotide triphosphate hydrolases"/>
    <property type="match status" value="1"/>
</dbReference>
<keyword evidence="2" id="KW-0547">Nucleotide-binding</keyword>
<feature type="binding site" evidence="2">
    <location>
        <begin position="285"/>
        <end position="290"/>
    </location>
    <ligand>
        <name>ATP</name>
        <dbReference type="ChEBI" id="CHEBI:30616"/>
    </ligand>
</feature>
<dbReference type="InterPro" id="IPR027417">
    <property type="entry name" value="P-loop_NTPase"/>
</dbReference>
<gene>
    <name evidence="2 4" type="primary">bioD</name>
    <name evidence="4" type="ORF">GOB84_07825</name>
</gene>
<dbReference type="Proteomes" id="UP000615326">
    <property type="component" value="Unassembled WGS sequence"/>
</dbReference>
<keyword evidence="5" id="KW-1185">Reference proteome</keyword>
<dbReference type="GO" id="GO:0004141">
    <property type="term" value="F:dethiobiotin synthase activity"/>
    <property type="evidence" value="ECO:0007669"/>
    <property type="project" value="UniProtKB-EC"/>
</dbReference>
<dbReference type="SUPFAM" id="SSF53335">
    <property type="entry name" value="S-adenosyl-L-methionine-dependent methyltransferases"/>
    <property type="match status" value="1"/>
</dbReference>
<dbReference type="CDD" id="cd02440">
    <property type="entry name" value="AdoMet_MTases"/>
    <property type="match status" value="1"/>
</dbReference>
<proteinExistence type="inferred from homology"/>
<feature type="binding site" evidence="2">
    <location>
        <begin position="375"/>
        <end position="378"/>
    </location>
    <ligand>
        <name>ATP</name>
        <dbReference type="ChEBI" id="CHEBI:30616"/>
    </ligand>
</feature>
<dbReference type="PANTHER" id="PTHR43210">
    <property type="entry name" value="DETHIOBIOTIN SYNTHETASE"/>
    <property type="match status" value="1"/>
</dbReference>
<keyword evidence="2" id="KW-0479">Metal-binding</keyword>
<reference evidence="4 5" key="1">
    <citation type="journal article" date="2020" name="Int. J. Syst. Evol. Microbiol.">
        <title>Novel acetic acid bacteria from cider fermentations: Acetobacter conturbans sp. nov. and Acetobacter fallax sp. nov.</title>
        <authorList>
            <person name="Sombolestani A.S."/>
            <person name="Cleenwerck I."/>
            <person name="Cnockaert M."/>
            <person name="Borremans W."/>
            <person name="Wieme A.D."/>
            <person name="De Vuyst L."/>
            <person name="Vandamme P."/>
        </authorList>
    </citation>
    <scope>NUCLEOTIDE SEQUENCE [LARGE SCALE GENOMIC DNA]</scope>
    <source>
        <strain evidence="4 5">LMG 1637</strain>
    </source>
</reference>
<evidence type="ECO:0000256" key="2">
    <source>
        <dbReference type="HAMAP-Rule" id="MF_00336"/>
    </source>
</evidence>
<accession>A0ABX0KBP6</accession>
<dbReference type="InterPro" id="IPR004472">
    <property type="entry name" value="DTB_synth_BioD"/>
</dbReference>
<dbReference type="Pfam" id="PF13649">
    <property type="entry name" value="Methyltransf_25"/>
    <property type="match status" value="1"/>
</dbReference>
<comment type="caution">
    <text evidence="2">Lacks conserved residue(s) required for the propagation of feature annotation.</text>
</comment>
<keyword evidence="2" id="KW-0067">ATP-binding</keyword>
<comment type="caution">
    <text evidence="4">The sequence shown here is derived from an EMBL/GenBank/DDBJ whole genome shotgun (WGS) entry which is preliminary data.</text>
</comment>
<evidence type="ECO:0000313" key="4">
    <source>
        <dbReference type="EMBL" id="NHO32471.1"/>
    </source>
</evidence>
<comment type="similarity">
    <text evidence="2">Belongs to the dethiobiotin synthetase family.</text>
</comment>
<dbReference type="EMBL" id="WOSW01000011">
    <property type="protein sequence ID" value="NHO32471.1"/>
    <property type="molecule type" value="Genomic_DNA"/>
</dbReference>
<feature type="binding site" evidence="2">
    <location>
        <position position="309"/>
    </location>
    <ligand>
        <name>substrate</name>
    </ligand>
</feature>
<protein>
    <recommendedName>
        <fullName evidence="2">ATP-dependent dethiobiotin synthetase BioD</fullName>
        <ecNumber evidence="2">6.3.3.3</ecNumber>
    </recommendedName>
    <alternativeName>
        <fullName evidence="2">DTB synthetase</fullName>
        <shortName evidence="2">DTBS</shortName>
    </alternativeName>
    <alternativeName>
        <fullName evidence="2">Dethiobiotin synthase</fullName>
    </alternativeName>
</protein>
<feature type="active site" evidence="2">
    <location>
        <position position="305"/>
    </location>
</feature>
<dbReference type="InterPro" id="IPR029063">
    <property type="entry name" value="SAM-dependent_MTases_sf"/>
</dbReference>
<keyword evidence="1 2" id="KW-0093">Biotin biosynthesis</keyword>
<evidence type="ECO:0000259" key="3">
    <source>
        <dbReference type="Pfam" id="PF13649"/>
    </source>
</evidence>
<dbReference type="PANTHER" id="PTHR43210:SF5">
    <property type="entry name" value="DETHIOBIOTIN SYNTHETASE"/>
    <property type="match status" value="1"/>
</dbReference>